<feature type="domain" description="TNase-like" evidence="9">
    <location>
        <begin position="190"/>
        <end position="371"/>
    </location>
</feature>
<dbReference type="GO" id="GO:0031047">
    <property type="term" value="P:regulatory ncRNA-mediated gene silencing"/>
    <property type="evidence" value="ECO:0007669"/>
    <property type="project" value="UniProtKB-UniRule"/>
</dbReference>
<dbReference type="Gene3D" id="2.40.50.90">
    <property type="match status" value="5"/>
</dbReference>
<dbReference type="PANTHER" id="PTHR12302:SF2">
    <property type="entry name" value="STAPHYLOCOCCAL NUCLEASE DOMAIN-CONTAINING PROTEIN 1"/>
    <property type="match status" value="1"/>
</dbReference>
<evidence type="ECO:0000256" key="4">
    <source>
        <dbReference type="ARBA" id="ARBA00022737"/>
    </source>
</evidence>
<dbReference type="PROSITE" id="PS50830">
    <property type="entry name" value="TNASE_3"/>
    <property type="match status" value="5"/>
</dbReference>
<dbReference type="GO" id="GO:0006402">
    <property type="term" value="P:mRNA catabolic process"/>
    <property type="evidence" value="ECO:0007669"/>
    <property type="project" value="UniProtKB-UniRule"/>
</dbReference>
<proteinExistence type="predicted"/>
<evidence type="ECO:0000256" key="6">
    <source>
        <dbReference type="SAM" id="Coils"/>
    </source>
</evidence>
<dbReference type="SUPFAM" id="SSF50199">
    <property type="entry name" value="Staphylococcal nuclease"/>
    <property type="match status" value="5"/>
</dbReference>
<sequence>MATTNSGTTNWLRGRVKAVPSGDCVVIMANVKADLPLEKTITLASIMAPKLARRGGVDEPFAWDSREFLRKLCLGKDVVFKVEYTVPSIGREFGTVFLGDKNLASLIVGEGWAKVREPFQPKDKDKEKTEGSPYLAELRASEEKAKQLGLGRWSKVPGASEASIRDLPPSAIGDPTNFDAMGFIASNKGKPIEAIVEQVRDGHSLRAYLLPGFQFVQVFVAGVQAPSMGRRGMPEFVAAETEPLAEGSNEDAPSGSAAPLTSAQRFAQSVTAASEVPPDPFAREAKHFTELRVLNKDVRIVLEGVDKNNNLIGSVYYPDGDSATDLALELVKNGFAKYVEWSGNMMEDEAKRKLKTAELQAKKDRLRMWTNYQPPASNSKPIHDQNFTGKVVEVVSGDCIIVADDSVPFGSPASERRINLSSIKAPKMGNPRRDVDAEPTNPEERAKFNEVLRTRAFGREAREFLRTRLIGRQVNVSMEYSRKMTNDLPGAVATSSPDSRVMDFGSVILASPSKNDGEEAPPANQHGGINVAEMLVSRGLATVVRHRDFEERSKYYDALVTAESRAISGRKGMHSSKDPPAVHVADLSMGSVKKARDFLPFLQKTKRHTAVVEYVFSGHRLKLYIPKETCSIAFAISGVRAPARNAAKNISEPYSDEALAFMRRKVLQRDVEIEVETVDRTGTFLGSIYESKKNVALSLVEEGLAKLQTSFGFDRIPDSHLLVHAEQNAKQQKKKIWENYVEGEDVSNGSSSTHERKQKESMKVVVTDVLSGGKFYVQKVGDGEVASIQQKLASLSIKDAPVIGSFNPAKGSIVLAQFSLDNSWNRAMIVNGPKDGVKSATDEFEVFYIDYGNQEKVPYSRLRPADAEISGRPGLAVLCSLAHIKVPELEDDCGQEAAEFLSYCILENAKEFQAVIEERDNTAGKAKGRGTGNLLIVTLMDPSSETSINAAMLQEGLAQLERKKRFDTREKKAALEKLEEFQDKARKERLNIWRYGDIQSDDEESVPPAKAGGRR</sequence>
<dbReference type="FunFam" id="2.30.30.140:FF:000018">
    <property type="entry name" value="Serine/threonine-protein kinase 31"/>
    <property type="match status" value="1"/>
</dbReference>
<dbReference type="GO" id="GO:0005634">
    <property type="term" value="C:nucleus"/>
    <property type="evidence" value="ECO:0007669"/>
    <property type="project" value="TreeGrafter"/>
</dbReference>
<dbReference type="EMBL" id="SWLB01000023">
    <property type="protein sequence ID" value="KAF3323554.1"/>
    <property type="molecule type" value="Genomic_DNA"/>
</dbReference>
<evidence type="ECO:0000256" key="1">
    <source>
        <dbReference type="ARBA" id="ARBA00004496"/>
    </source>
</evidence>
<dbReference type="InterPro" id="IPR002999">
    <property type="entry name" value="Tudor"/>
</dbReference>
<dbReference type="CDD" id="cd20443">
    <property type="entry name" value="Tudor_AtTudor1-like"/>
    <property type="match status" value="1"/>
</dbReference>
<protein>
    <recommendedName>
        <fullName evidence="5">Ribonuclease</fullName>
    </recommendedName>
</protein>
<evidence type="ECO:0000259" key="8">
    <source>
        <dbReference type="PROSITE" id="PS50304"/>
    </source>
</evidence>
<feature type="region of interest" description="Disordered" evidence="7">
    <location>
        <begin position="241"/>
        <end position="263"/>
    </location>
</feature>
<dbReference type="SMART" id="SM00333">
    <property type="entry name" value="TUDOR"/>
    <property type="match status" value="1"/>
</dbReference>
<comment type="function">
    <text evidence="5">Cytoprotective ribonuclease (RNase) required for resistance to abiotic stresses, acting as a positive regulator of mRNA decapping during stress.</text>
</comment>
<evidence type="ECO:0000313" key="11">
    <source>
        <dbReference type="Proteomes" id="UP000623129"/>
    </source>
</evidence>
<dbReference type="FunFam" id="2.40.50.90:FF:000010">
    <property type="entry name" value="Ribonuclease"/>
    <property type="match status" value="1"/>
</dbReference>
<dbReference type="Gene3D" id="2.30.30.140">
    <property type="match status" value="1"/>
</dbReference>
<comment type="subcellular location">
    <subcellularLocation>
        <location evidence="1 5">Cytoplasm</location>
    </subcellularLocation>
</comment>
<comment type="caution">
    <text evidence="10">The sequence shown here is derived from an EMBL/GenBank/DDBJ whole genome shotgun (WGS) entry which is preliminary data.</text>
</comment>
<name>A0A833QQH2_9POAL</name>
<feature type="coiled-coil region" evidence="6">
    <location>
        <begin position="957"/>
        <end position="991"/>
    </location>
</feature>
<reference evidence="10" key="1">
    <citation type="submission" date="2020-01" db="EMBL/GenBank/DDBJ databases">
        <title>Genome sequence of Kobresia littledalei, the first chromosome-level genome in the family Cyperaceae.</title>
        <authorList>
            <person name="Qu G."/>
        </authorList>
    </citation>
    <scope>NUCLEOTIDE SEQUENCE</scope>
    <source>
        <strain evidence="10">C.B.Clarke</strain>
        <tissue evidence="10">Leaf</tissue>
    </source>
</reference>
<dbReference type="PANTHER" id="PTHR12302">
    <property type="entry name" value="EBNA2 BINDING PROTEIN P100"/>
    <property type="match status" value="1"/>
</dbReference>
<evidence type="ECO:0000313" key="10">
    <source>
        <dbReference type="EMBL" id="KAF3323554.1"/>
    </source>
</evidence>
<keyword evidence="3" id="KW-0597">Phosphoprotein</keyword>
<dbReference type="PIRSF" id="PIRSF017179">
    <property type="entry name" value="RISC-Tudor-SN"/>
    <property type="match status" value="1"/>
</dbReference>
<dbReference type="FunFam" id="2.40.50.90:FF:000018">
    <property type="entry name" value="Ribonuclease"/>
    <property type="match status" value="1"/>
</dbReference>
<dbReference type="FunFam" id="2.40.50.90:FF:000015">
    <property type="entry name" value="Ribonuclease"/>
    <property type="match status" value="1"/>
</dbReference>
<feature type="domain" description="TNase-like" evidence="9">
    <location>
        <begin position="760"/>
        <end position="995"/>
    </location>
</feature>
<dbReference type="OrthoDB" id="10023235at2759"/>
<dbReference type="GO" id="GO:0003723">
    <property type="term" value="F:RNA binding"/>
    <property type="evidence" value="ECO:0007669"/>
    <property type="project" value="UniProtKB-UniRule"/>
</dbReference>
<dbReference type="PROSITE" id="PS50304">
    <property type="entry name" value="TUDOR"/>
    <property type="match status" value="1"/>
</dbReference>
<dbReference type="AlphaFoldDB" id="A0A833QQH2"/>
<keyword evidence="4" id="KW-0677">Repeat</keyword>
<dbReference type="GO" id="GO:0004518">
    <property type="term" value="F:nuclease activity"/>
    <property type="evidence" value="ECO:0007669"/>
    <property type="project" value="TreeGrafter"/>
</dbReference>
<dbReference type="SMART" id="SM00318">
    <property type="entry name" value="SNc"/>
    <property type="match status" value="4"/>
</dbReference>
<evidence type="ECO:0000256" key="2">
    <source>
        <dbReference type="ARBA" id="ARBA00022490"/>
    </source>
</evidence>
<accession>A0A833QQH2</accession>
<dbReference type="InterPro" id="IPR016685">
    <property type="entry name" value="Silence_cplx_Nase-comp_TudorSN"/>
</dbReference>
<feature type="domain" description="TNase-like" evidence="9">
    <location>
        <begin position="10"/>
        <end position="155"/>
    </location>
</feature>
<dbReference type="SUPFAM" id="SSF63748">
    <property type="entry name" value="Tudor/PWWP/MBT"/>
    <property type="match status" value="1"/>
</dbReference>
<feature type="domain" description="TNase-like" evidence="9">
    <location>
        <begin position="606"/>
        <end position="739"/>
    </location>
</feature>
<keyword evidence="2 5" id="KW-0963">Cytoplasm</keyword>
<dbReference type="InterPro" id="IPR047395">
    <property type="entry name" value="Tudor_AtTudor1-like"/>
</dbReference>
<evidence type="ECO:0000256" key="5">
    <source>
        <dbReference type="PIRNR" id="PIRNR017179"/>
    </source>
</evidence>
<feature type="domain" description="Tudor" evidence="8">
    <location>
        <begin position="807"/>
        <end position="872"/>
    </location>
</feature>
<dbReference type="Proteomes" id="UP000623129">
    <property type="component" value="Unassembled WGS sequence"/>
</dbReference>
<dbReference type="GO" id="GO:0031332">
    <property type="term" value="C:RNAi effector complex"/>
    <property type="evidence" value="ECO:0007669"/>
    <property type="project" value="InterPro"/>
</dbReference>
<dbReference type="InterPro" id="IPR035437">
    <property type="entry name" value="SNase_OB-fold_sf"/>
</dbReference>
<keyword evidence="6" id="KW-0175">Coiled coil</keyword>
<dbReference type="InterPro" id="IPR016071">
    <property type="entry name" value="Staphylococal_nuclease_OB-fold"/>
</dbReference>
<evidence type="ECO:0000256" key="3">
    <source>
        <dbReference type="ARBA" id="ARBA00022553"/>
    </source>
</evidence>
<dbReference type="Pfam" id="PF00565">
    <property type="entry name" value="SNase"/>
    <property type="match status" value="4"/>
</dbReference>
<feature type="domain" description="TNase-like" evidence="9">
    <location>
        <begin position="385"/>
        <end position="576"/>
    </location>
</feature>
<evidence type="ECO:0000256" key="7">
    <source>
        <dbReference type="SAM" id="MobiDB-lite"/>
    </source>
</evidence>
<gene>
    <name evidence="10" type="ORF">FCM35_KLT12285</name>
</gene>
<dbReference type="GO" id="GO:0005829">
    <property type="term" value="C:cytosol"/>
    <property type="evidence" value="ECO:0007669"/>
    <property type="project" value="UniProtKB-UniRule"/>
</dbReference>
<keyword evidence="11" id="KW-1185">Reference proteome</keyword>
<evidence type="ECO:0000259" key="9">
    <source>
        <dbReference type="PROSITE" id="PS50830"/>
    </source>
</evidence>
<organism evidence="10 11">
    <name type="scientific">Carex littledalei</name>
    <dbReference type="NCBI Taxonomy" id="544730"/>
    <lineage>
        <taxon>Eukaryota</taxon>
        <taxon>Viridiplantae</taxon>
        <taxon>Streptophyta</taxon>
        <taxon>Embryophyta</taxon>
        <taxon>Tracheophyta</taxon>
        <taxon>Spermatophyta</taxon>
        <taxon>Magnoliopsida</taxon>
        <taxon>Liliopsida</taxon>
        <taxon>Poales</taxon>
        <taxon>Cyperaceae</taxon>
        <taxon>Cyperoideae</taxon>
        <taxon>Cariceae</taxon>
        <taxon>Carex</taxon>
        <taxon>Carex subgen. Euthyceras</taxon>
    </lineage>
</organism>
<dbReference type="Pfam" id="PF00567">
    <property type="entry name" value="TUDOR"/>
    <property type="match status" value="1"/>
</dbReference>